<organism evidence="2 3">
    <name type="scientific">Spiroplasma turonicum</name>
    <dbReference type="NCBI Taxonomy" id="216946"/>
    <lineage>
        <taxon>Bacteria</taxon>
        <taxon>Bacillati</taxon>
        <taxon>Mycoplasmatota</taxon>
        <taxon>Mollicutes</taxon>
        <taxon>Entomoplasmatales</taxon>
        <taxon>Spiroplasmataceae</taxon>
        <taxon>Spiroplasma</taxon>
    </lineage>
</organism>
<evidence type="ECO:0000256" key="1">
    <source>
        <dbReference type="SAM" id="SignalP"/>
    </source>
</evidence>
<dbReference type="KEGG" id="stur:STURON_00172"/>
<feature type="signal peptide" evidence="1">
    <location>
        <begin position="1"/>
        <end position="20"/>
    </location>
</feature>
<dbReference type="RefSeq" id="WP_075048024.1">
    <property type="nucleotide sequence ID" value="NZ_CP012328.1"/>
</dbReference>
<dbReference type="PATRIC" id="fig|216946.3.peg.170"/>
<dbReference type="Proteomes" id="UP000067243">
    <property type="component" value="Chromosome"/>
</dbReference>
<feature type="chain" id="PRO_5009779580" description="Lipoprotein" evidence="1">
    <location>
        <begin position="21"/>
        <end position="338"/>
    </location>
</feature>
<dbReference type="EMBL" id="CP012328">
    <property type="protein sequence ID" value="AKU79418.1"/>
    <property type="molecule type" value="Genomic_DNA"/>
</dbReference>
<keyword evidence="3" id="KW-1185">Reference proteome</keyword>
<protein>
    <recommendedName>
        <fullName evidence="4">Lipoprotein</fullName>
    </recommendedName>
</protein>
<evidence type="ECO:0000313" key="3">
    <source>
        <dbReference type="Proteomes" id="UP000067243"/>
    </source>
</evidence>
<accession>A0A0K1P559</accession>
<dbReference type="OrthoDB" id="389705at2"/>
<proteinExistence type="predicted"/>
<keyword evidence="1" id="KW-0732">Signal</keyword>
<sequence length="338" mass="39537">MKKLISMCAITSISLSFVTAFTSTFSTKEEHKDPPPQIKYESIEYSYDLSKLNFDNLEFKKEGSITFAEITNEDFSNSFKTDVAKKIFDVVDEYKVTDFQVESVKTSFNGYSKEIQNYDLNQFKNFLPNLDKNIDNIKEVKQVVRIEKHKNTYLKESYYLSMYLSAVFLDAKNNSQIEKTDKINIYGVESYRPFSSPREMQKTFNNTFKISINYVIDISHTDASFESELTIYSNIVGINILNLKYTIDTEANELKILDYIHKTKKIDYPTKLDKLSSPENKNSITIFDYKLDSNNKYSLGEGYADNNEEFVKEYFYAKITHYEEVKGEFYILIKYESL</sequence>
<dbReference type="AlphaFoldDB" id="A0A0K1P559"/>
<name>A0A0K1P559_9MOLU</name>
<evidence type="ECO:0008006" key="4">
    <source>
        <dbReference type="Google" id="ProtNLM"/>
    </source>
</evidence>
<reference evidence="2 3" key="1">
    <citation type="journal article" date="2015" name="Genome Announc.">
        <title>Complete Genome Sequence of Spiroplasma turonicum Strain Tab4cT, a Parasite of a Horse Fly, Haematopota sp. (Diptera: Tabanidae).</title>
        <authorList>
            <person name="Davis R.E."/>
            <person name="Shao J."/>
            <person name="Zhao Y."/>
            <person name="Gasparich G.E."/>
            <person name="Gaynor B.J."/>
            <person name="Donofrio N."/>
        </authorList>
    </citation>
    <scope>NUCLEOTIDE SEQUENCE [LARGE SCALE GENOMIC DNA]</scope>
    <source>
        <strain evidence="2 3">Tab4c</strain>
    </source>
</reference>
<dbReference type="STRING" id="216946.STURO_v1c01700"/>
<evidence type="ECO:0000313" key="2">
    <source>
        <dbReference type="EMBL" id="AKU79418.1"/>
    </source>
</evidence>
<gene>
    <name evidence="2" type="ORF">STURON_00172</name>
</gene>